<accession>A0A8H9GA61</accession>
<name>A0A8H9GA61_9MICO</name>
<proteinExistence type="predicted"/>
<reference evidence="1" key="2">
    <citation type="submission" date="2020-09" db="EMBL/GenBank/DDBJ databases">
        <authorList>
            <person name="Sun Q."/>
            <person name="Ohkuma M."/>
        </authorList>
    </citation>
    <scope>NUCLEOTIDE SEQUENCE</scope>
    <source>
        <strain evidence="1">JCM 1480</strain>
    </source>
</reference>
<dbReference type="EMBL" id="BMOI01000007">
    <property type="protein sequence ID" value="GGL01567.1"/>
    <property type="molecule type" value="Genomic_DNA"/>
</dbReference>
<dbReference type="InterPro" id="IPR015018">
    <property type="entry name" value="DUF1905"/>
</dbReference>
<evidence type="ECO:0008006" key="3">
    <source>
        <dbReference type="Google" id="ProtNLM"/>
    </source>
</evidence>
<dbReference type="SUPFAM" id="SSF141694">
    <property type="entry name" value="AF2212/PG0164-like"/>
    <property type="match status" value="1"/>
</dbReference>
<dbReference type="Gene3D" id="2.40.30.100">
    <property type="entry name" value="AF2212/PG0164-like"/>
    <property type="match status" value="1"/>
</dbReference>
<dbReference type="Pfam" id="PF13376">
    <property type="entry name" value="OmdA"/>
    <property type="match status" value="1"/>
</dbReference>
<evidence type="ECO:0000313" key="2">
    <source>
        <dbReference type="Proteomes" id="UP000648535"/>
    </source>
</evidence>
<organism evidence="1 2">
    <name type="scientific">Curtobacterium luteum</name>
    <dbReference type="NCBI Taxonomy" id="33881"/>
    <lineage>
        <taxon>Bacteria</taxon>
        <taxon>Bacillati</taxon>
        <taxon>Actinomycetota</taxon>
        <taxon>Actinomycetes</taxon>
        <taxon>Micrococcales</taxon>
        <taxon>Microbacteriaceae</taxon>
        <taxon>Curtobacterium</taxon>
    </lineage>
</organism>
<gene>
    <name evidence="1" type="ORF">GCM10009769_19620</name>
</gene>
<comment type="caution">
    <text evidence="1">The sequence shown here is derived from an EMBL/GenBank/DDBJ whole genome shotgun (WGS) entry which is preliminary data.</text>
</comment>
<dbReference type="InterPro" id="IPR037079">
    <property type="entry name" value="AF2212/PG0164-like_sf"/>
</dbReference>
<dbReference type="Proteomes" id="UP000648535">
    <property type="component" value="Unassembled WGS sequence"/>
</dbReference>
<sequence>MDALLVAEQPARVTIAAAARAMPARVRLCCTGCAFRVGVRSARLCDSVGHEDDRGRFPVRSGAVNGGRTLAAWSLRCLARAMRFTTTVLQARTTATGLPVPPEVIEALGAGKRPAVVVTLDGGYTYRSTVGVMGAQSLVPLSAAHREAARVQAGDTVEVTLEVDTTPRTVAVPDDLAAALDAAGVRAAFETLSNSRQRAVVDPVLAAKAPETRARRVAKAVESLRA</sequence>
<reference evidence="1" key="1">
    <citation type="journal article" date="2014" name="Int. J. Syst. Evol. Microbiol.">
        <title>Complete genome sequence of Corynebacterium casei LMG S-19264T (=DSM 44701T), isolated from a smear-ripened cheese.</title>
        <authorList>
            <consortium name="US DOE Joint Genome Institute (JGI-PGF)"/>
            <person name="Walter F."/>
            <person name="Albersmeier A."/>
            <person name="Kalinowski J."/>
            <person name="Ruckert C."/>
        </authorList>
    </citation>
    <scope>NUCLEOTIDE SEQUENCE</scope>
    <source>
        <strain evidence="1">JCM 1480</strain>
    </source>
</reference>
<dbReference type="AlphaFoldDB" id="A0A8H9GA61"/>
<protein>
    <recommendedName>
        <fullName evidence="3">DUF1905 domain-containing protein</fullName>
    </recommendedName>
</protein>
<dbReference type="Pfam" id="PF08922">
    <property type="entry name" value="DUF1905"/>
    <property type="match status" value="1"/>
</dbReference>
<evidence type="ECO:0000313" key="1">
    <source>
        <dbReference type="EMBL" id="GGL01567.1"/>
    </source>
</evidence>